<dbReference type="InterPro" id="IPR001421">
    <property type="entry name" value="ATP8_metazoa"/>
</dbReference>
<organism evidence="14">
    <name type="scientific">Bifiditermes nr. madagascariensis</name>
    <dbReference type="NCBI Taxonomy" id="2942751"/>
    <lineage>
        <taxon>Eukaryota</taxon>
        <taxon>Metazoa</taxon>
        <taxon>Ecdysozoa</taxon>
        <taxon>Arthropoda</taxon>
        <taxon>Hexapoda</taxon>
        <taxon>Insecta</taxon>
        <taxon>Pterygota</taxon>
        <taxon>Neoptera</taxon>
        <taxon>Polyneoptera</taxon>
        <taxon>Dictyoptera</taxon>
        <taxon>Blattodea</taxon>
        <taxon>Blattoidea</taxon>
        <taxon>Termitoidae</taxon>
        <taxon>Kalotermitidae</taxon>
        <taxon>Bifiditermitinae</taxon>
        <taxon>Bifiditermes</taxon>
    </lineage>
</organism>
<evidence type="ECO:0000256" key="7">
    <source>
        <dbReference type="ARBA" id="ARBA00022781"/>
    </source>
</evidence>
<dbReference type="GO" id="GO:0015078">
    <property type="term" value="F:proton transmembrane transporter activity"/>
    <property type="evidence" value="ECO:0007669"/>
    <property type="project" value="InterPro"/>
</dbReference>
<evidence type="ECO:0000313" key="14">
    <source>
        <dbReference type="EMBL" id="URX53658.1"/>
    </source>
</evidence>
<comment type="subunit">
    <text evidence="3">F-type ATPases have 2 components, CF(1) - the catalytic core - and CF(0) - the membrane proton channel.</text>
</comment>
<dbReference type="AlphaFoldDB" id="A0A8X8M2G9"/>
<keyword evidence="10 12" id="KW-0496">Mitochondrion</keyword>
<dbReference type="Pfam" id="PF00895">
    <property type="entry name" value="ATP-synt_8"/>
    <property type="match status" value="1"/>
</dbReference>
<geneLocation type="mitochondrion" evidence="14"/>
<evidence type="ECO:0000256" key="1">
    <source>
        <dbReference type="ARBA" id="ARBA00004304"/>
    </source>
</evidence>
<protein>
    <recommendedName>
        <fullName evidence="12">ATP synthase complex subunit 8</fullName>
    </recommendedName>
</protein>
<feature type="transmembrane region" description="Helical" evidence="13">
    <location>
        <begin position="6"/>
        <end position="30"/>
    </location>
</feature>
<keyword evidence="4 12" id="KW-0813">Transport</keyword>
<evidence type="ECO:0000256" key="4">
    <source>
        <dbReference type="ARBA" id="ARBA00022448"/>
    </source>
</evidence>
<evidence type="ECO:0000256" key="2">
    <source>
        <dbReference type="ARBA" id="ARBA00008892"/>
    </source>
</evidence>
<evidence type="ECO:0000256" key="13">
    <source>
        <dbReference type="SAM" id="Phobius"/>
    </source>
</evidence>
<evidence type="ECO:0000256" key="5">
    <source>
        <dbReference type="ARBA" id="ARBA00022547"/>
    </source>
</evidence>
<sequence length="52" mass="6157">MPQMMPMSWTLLFIMFSMTLIIIATTNYFTSTLKPKQTSKKALQKTPTNWKW</sequence>
<dbReference type="GO" id="GO:0031966">
    <property type="term" value="C:mitochondrial membrane"/>
    <property type="evidence" value="ECO:0007669"/>
    <property type="project" value="UniProtKB-SubCell"/>
</dbReference>
<proteinExistence type="inferred from homology"/>
<gene>
    <name evidence="14" type="primary">ATP8</name>
</gene>
<evidence type="ECO:0000256" key="3">
    <source>
        <dbReference type="ARBA" id="ARBA00011291"/>
    </source>
</evidence>
<keyword evidence="7 12" id="KW-0375">Hydrogen ion transport</keyword>
<dbReference type="GO" id="GO:0045259">
    <property type="term" value="C:proton-transporting ATP synthase complex"/>
    <property type="evidence" value="ECO:0007669"/>
    <property type="project" value="UniProtKB-KW"/>
</dbReference>
<comment type="similarity">
    <text evidence="2 12">Belongs to the ATPase protein 8 family.</text>
</comment>
<keyword evidence="11 13" id="KW-0472">Membrane</keyword>
<evidence type="ECO:0000256" key="6">
    <source>
        <dbReference type="ARBA" id="ARBA00022692"/>
    </source>
</evidence>
<evidence type="ECO:0000256" key="11">
    <source>
        <dbReference type="ARBA" id="ARBA00023136"/>
    </source>
</evidence>
<evidence type="ECO:0000256" key="10">
    <source>
        <dbReference type="ARBA" id="ARBA00023128"/>
    </source>
</evidence>
<evidence type="ECO:0000256" key="9">
    <source>
        <dbReference type="ARBA" id="ARBA00023065"/>
    </source>
</evidence>
<keyword evidence="6 12" id="KW-0812">Transmembrane</keyword>
<comment type="subcellular location">
    <subcellularLocation>
        <location evidence="1 12">Mitochondrion membrane</location>
        <topology evidence="1 12">Single-pass membrane protein</topology>
    </subcellularLocation>
</comment>
<keyword evidence="8 13" id="KW-1133">Transmembrane helix</keyword>
<dbReference type="GO" id="GO:0015986">
    <property type="term" value="P:proton motive force-driven ATP synthesis"/>
    <property type="evidence" value="ECO:0007669"/>
    <property type="project" value="InterPro"/>
</dbReference>
<dbReference type="EMBL" id="OM991376">
    <property type="protein sequence ID" value="URX53658.1"/>
    <property type="molecule type" value="Genomic_DNA"/>
</dbReference>
<keyword evidence="9 12" id="KW-0406">Ion transport</keyword>
<evidence type="ECO:0000256" key="8">
    <source>
        <dbReference type="ARBA" id="ARBA00022989"/>
    </source>
</evidence>
<reference evidence="14" key="1">
    <citation type="journal article" date="2022" name="Mol. Biol. Evol.">
        <title>Molecular phylogeny reveals the past transoceanic voyages of drywood termites (Isoptera, Kalotermitidae).</title>
        <authorList>
            <person name="Bucek A."/>
            <person name="Wang M."/>
            <person name="Sobotnik J."/>
            <person name="Hellemans S."/>
            <person name="Sillam-Dusses D."/>
            <person name="Mizumoto N."/>
            <person name="Stiblik P."/>
            <person name="Clitheroe C."/>
            <person name="Lu T."/>
            <person name="Gonzalez Plaza J.J."/>
            <person name="Mohagan A."/>
            <person name="Rafanomezantsoa J.J."/>
            <person name="Fisher B."/>
            <person name="Engel M.S."/>
            <person name="Roisin Y."/>
            <person name="Evans T.A."/>
            <person name="Scheffrahn R."/>
            <person name="Bourguignon T."/>
        </authorList>
    </citation>
    <scope>NUCLEOTIDE SEQUENCE</scope>
    <source>
        <strain evidence="14">MAD15-128</strain>
    </source>
</reference>
<evidence type="ECO:0000256" key="12">
    <source>
        <dbReference type="RuleBase" id="RU003661"/>
    </source>
</evidence>
<name>A0A8X8M2G9_9NEOP</name>
<accession>A0A8X8M2G9</accession>
<keyword evidence="5 12" id="KW-0138">CF(0)</keyword>